<dbReference type="GO" id="GO:0000981">
    <property type="term" value="F:DNA-binding transcription factor activity, RNA polymerase II-specific"/>
    <property type="evidence" value="ECO:0007669"/>
    <property type="project" value="InterPro"/>
</dbReference>
<gene>
    <name evidence="7" type="ORF">MAM1_0174c07262</name>
</gene>
<dbReference type="SUPFAM" id="SSF57701">
    <property type="entry name" value="Zn2/Cys6 DNA-binding domain"/>
    <property type="match status" value="1"/>
</dbReference>
<accession>A0A0C9MK14</accession>
<sequence length="421" mass="46211">MSTATATMKKPANETTKTKSSNKRPRAPIACFRCHHKKVRCDGAHPNCTRCLSTGVLCAYPSSRRSRTTQPTNVDPFIDNLSHLEARIRRIESDLANQRSMVHSIVNSPIANSSDLESKMVKTELEVQDSRSILAQLRLRGEQRISRNKRAAAAANVSATSTSAAVLTSSLSLPLTKEEKTKNKQLNTKSVASTANRTTPKSSKSAKSTQGYRSNDSHSNSFGHKSNTLTTGAPSSFYFQDMMLDNNSDLNCYDGLPAGHGMDWTLFDQQDHTTNAELHQPTAASTAMMASSSSSSSLFPPNTAAISEHNQLMMFRHHQQQQQHDHMMMEKSPLSSTRSSSLASHLGGYPVILQPSNSTNSINSNVTALSSTTSCTSLSSACDNIFNFNMDDMMLQQHHTGQQDAQTLANSNHGQMWYYQQ</sequence>
<dbReference type="InterPro" id="IPR036864">
    <property type="entry name" value="Zn2-C6_fun-type_DNA-bd_sf"/>
</dbReference>
<dbReference type="GO" id="GO:0003677">
    <property type="term" value="F:DNA binding"/>
    <property type="evidence" value="ECO:0007669"/>
    <property type="project" value="UniProtKB-KW"/>
</dbReference>
<dbReference type="Pfam" id="PF00172">
    <property type="entry name" value="Zn_clus"/>
    <property type="match status" value="1"/>
</dbReference>
<name>A0A0C9MK14_9FUNG</name>
<evidence type="ECO:0000256" key="1">
    <source>
        <dbReference type="ARBA" id="ARBA00023015"/>
    </source>
</evidence>
<dbReference type="SMART" id="SM00066">
    <property type="entry name" value="GAL4"/>
    <property type="match status" value="1"/>
</dbReference>
<dbReference type="PANTHER" id="PTHR31069">
    <property type="entry name" value="OLEATE-ACTIVATED TRANSCRIPTION FACTOR 1-RELATED"/>
    <property type="match status" value="1"/>
</dbReference>
<reference evidence="7" key="1">
    <citation type="submission" date="2014-09" db="EMBL/GenBank/DDBJ databases">
        <title>Draft genome sequence of an oleaginous Mucoromycotina fungus Mucor ambiguus NBRC6742.</title>
        <authorList>
            <person name="Takeda I."/>
            <person name="Yamane N."/>
            <person name="Morita T."/>
            <person name="Tamano K."/>
            <person name="Machida M."/>
            <person name="Baker S."/>
            <person name="Koike H."/>
        </authorList>
    </citation>
    <scope>NUCLEOTIDE SEQUENCE</scope>
    <source>
        <strain evidence="7">NBRC 6742</strain>
    </source>
</reference>
<feature type="compositionally biased region" description="Polar residues" evidence="5">
    <location>
        <begin position="184"/>
        <end position="197"/>
    </location>
</feature>
<evidence type="ECO:0000256" key="3">
    <source>
        <dbReference type="ARBA" id="ARBA00023163"/>
    </source>
</evidence>
<feature type="domain" description="Zn(2)-C6 fungal-type" evidence="6">
    <location>
        <begin position="30"/>
        <end position="60"/>
    </location>
</feature>
<keyword evidence="1" id="KW-0805">Transcription regulation</keyword>
<feature type="region of interest" description="Disordered" evidence="5">
    <location>
        <begin position="1"/>
        <end position="25"/>
    </location>
</feature>
<dbReference type="OrthoDB" id="39175at2759"/>
<proteinExistence type="predicted"/>
<dbReference type="STRING" id="91626.A0A0C9MK14"/>
<feature type="region of interest" description="Disordered" evidence="5">
    <location>
        <begin position="178"/>
        <end position="227"/>
    </location>
</feature>
<keyword evidence="8" id="KW-1185">Reference proteome</keyword>
<feature type="compositionally biased region" description="Low complexity" evidence="5">
    <location>
        <begin position="332"/>
        <end position="342"/>
    </location>
</feature>
<feature type="compositionally biased region" description="Low complexity" evidence="5">
    <location>
        <begin position="198"/>
        <end position="209"/>
    </location>
</feature>
<dbReference type="Gene3D" id="4.10.240.10">
    <property type="entry name" value="Zn(2)-C6 fungal-type DNA-binding domain"/>
    <property type="match status" value="1"/>
</dbReference>
<evidence type="ECO:0000313" key="8">
    <source>
        <dbReference type="Proteomes" id="UP000053815"/>
    </source>
</evidence>
<feature type="region of interest" description="Disordered" evidence="5">
    <location>
        <begin position="317"/>
        <end position="342"/>
    </location>
</feature>
<feature type="compositionally biased region" description="Polar residues" evidence="5">
    <location>
        <begin position="210"/>
        <end position="227"/>
    </location>
</feature>
<evidence type="ECO:0000313" key="7">
    <source>
        <dbReference type="EMBL" id="GAN07759.1"/>
    </source>
</evidence>
<dbReference type="InterPro" id="IPR001138">
    <property type="entry name" value="Zn2Cys6_DnaBD"/>
</dbReference>
<dbReference type="PROSITE" id="PS00463">
    <property type="entry name" value="ZN2_CY6_FUNGAL_1"/>
    <property type="match status" value="1"/>
</dbReference>
<dbReference type="PROSITE" id="PS50048">
    <property type="entry name" value="ZN2_CY6_FUNGAL_2"/>
    <property type="match status" value="1"/>
</dbReference>
<dbReference type="InterPro" id="IPR050675">
    <property type="entry name" value="OAF3"/>
</dbReference>
<dbReference type="CDD" id="cd00067">
    <property type="entry name" value="GAL4"/>
    <property type="match status" value="1"/>
</dbReference>
<dbReference type="GO" id="GO:0008270">
    <property type="term" value="F:zinc ion binding"/>
    <property type="evidence" value="ECO:0007669"/>
    <property type="project" value="InterPro"/>
</dbReference>
<dbReference type="EMBL" id="DF836463">
    <property type="protein sequence ID" value="GAN07759.1"/>
    <property type="molecule type" value="Genomic_DNA"/>
</dbReference>
<organism evidence="7">
    <name type="scientific">Mucor ambiguus</name>
    <dbReference type="NCBI Taxonomy" id="91626"/>
    <lineage>
        <taxon>Eukaryota</taxon>
        <taxon>Fungi</taxon>
        <taxon>Fungi incertae sedis</taxon>
        <taxon>Mucoromycota</taxon>
        <taxon>Mucoromycotina</taxon>
        <taxon>Mucoromycetes</taxon>
        <taxon>Mucorales</taxon>
        <taxon>Mucorineae</taxon>
        <taxon>Mucoraceae</taxon>
        <taxon>Mucor</taxon>
    </lineage>
</organism>
<keyword evidence="4" id="KW-0539">Nucleus</keyword>
<keyword evidence="2" id="KW-0238">DNA-binding</keyword>
<evidence type="ECO:0000256" key="4">
    <source>
        <dbReference type="ARBA" id="ARBA00023242"/>
    </source>
</evidence>
<dbReference type="PANTHER" id="PTHR31069:SF32">
    <property type="entry name" value="ARGININE METABOLISM REGULATION PROTEIN II"/>
    <property type="match status" value="1"/>
</dbReference>
<evidence type="ECO:0000256" key="5">
    <source>
        <dbReference type="SAM" id="MobiDB-lite"/>
    </source>
</evidence>
<protein>
    <recommendedName>
        <fullName evidence="6">Zn(2)-C6 fungal-type domain-containing protein</fullName>
    </recommendedName>
</protein>
<dbReference type="AlphaFoldDB" id="A0A0C9MK14"/>
<dbReference type="Proteomes" id="UP000053815">
    <property type="component" value="Unassembled WGS sequence"/>
</dbReference>
<keyword evidence="3" id="KW-0804">Transcription</keyword>
<evidence type="ECO:0000259" key="6">
    <source>
        <dbReference type="PROSITE" id="PS50048"/>
    </source>
</evidence>
<evidence type="ECO:0000256" key="2">
    <source>
        <dbReference type="ARBA" id="ARBA00023125"/>
    </source>
</evidence>